<dbReference type="HOGENOM" id="CLU_3082861_0_0_6"/>
<protein>
    <submittedName>
        <fullName evidence="1">Uncharacterized protein</fullName>
    </submittedName>
</protein>
<gene>
    <name evidence="1" type="ORF">C427_3078</name>
</gene>
<evidence type="ECO:0000313" key="1">
    <source>
        <dbReference type="EMBL" id="AGH45187.1"/>
    </source>
</evidence>
<dbReference type="Proteomes" id="UP000011864">
    <property type="component" value="Chromosome"/>
</dbReference>
<name>K7ADD2_9ALTE</name>
<keyword evidence="2" id="KW-1185">Reference proteome</keyword>
<dbReference type="EMBL" id="CP003837">
    <property type="protein sequence ID" value="AGH45187.1"/>
    <property type="molecule type" value="Genomic_DNA"/>
</dbReference>
<organism evidence="1 2">
    <name type="scientific">Paraglaciecola psychrophila 170</name>
    <dbReference type="NCBI Taxonomy" id="1129794"/>
    <lineage>
        <taxon>Bacteria</taxon>
        <taxon>Pseudomonadati</taxon>
        <taxon>Pseudomonadota</taxon>
        <taxon>Gammaproteobacteria</taxon>
        <taxon>Alteromonadales</taxon>
        <taxon>Alteromonadaceae</taxon>
        <taxon>Paraglaciecola</taxon>
    </lineage>
</organism>
<dbReference type="PATRIC" id="fig|1129794.4.peg.3061"/>
<dbReference type="AlphaFoldDB" id="K7ADD2"/>
<sequence length="52" mass="6166">MHLERLIPYIDEFYERQVFTKSQMAVKWLASCGFVIKSSNIISNIEMKLNKD</sequence>
<accession>K7ADD2</accession>
<reference evidence="1 2" key="1">
    <citation type="journal article" date="2013" name="Genome Announc.">
        <title>Complete Genome Sequence of Glaciecola psychrophila Strain 170T.</title>
        <authorList>
            <person name="Yin J."/>
            <person name="Chen J."/>
            <person name="Liu G."/>
            <person name="Yu Y."/>
            <person name="Song L."/>
            <person name="Wang X."/>
            <person name="Qu X."/>
        </authorList>
    </citation>
    <scope>NUCLEOTIDE SEQUENCE [LARGE SCALE GENOMIC DNA]</scope>
    <source>
        <strain evidence="1 2">170</strain>
    </source>
</reference>
<evidence type="ECO:0000313" key="2">
    <source>
        <dbReference type="Proteomes" id="UP000011864"/>
    </source>
</evidence>
<proteinExistence type="predicted"/>
<dbReference type="KEGG" id="gps:C427_3078"/>